<evidence type="ECO:0000256" key="6">
    <source>
        <dbReference type="ARBA" id="ARBA00023237"/>
    </source>
</evidence>
<keyword evidence="5" id="KW-0472">Membrane</keyword>
<evidence type="ECO:0000256" key="4">
    <source>
        <dbReference type="ARBA" id="ARBA00022692"/>
    </source>
</evidence>
<dbReference type="Proteomes" id="UP000435357">
    <property type="component" value="Unassembled WGS sequence"/>
</dbReference>
<evidence type="ECO:0000313" key="8">
    <source>
        <dbReference type="Proteomes" id="UP000435357"/>
    </source>
</evidence>
<gene>
    <name evidence="7" type="ORF">F3059_06265</name>
</gene>
<protein>
    <submittedName>
        <fullName evidence="7">TonB-dependent receptor</fullName>
    </submittedName>
</protein>
<keyword evidence="2" id="KW-0813">Transport</keyword>
<keyword evidence="7" id="KW-0675">Receptor</keyword>
<dbReference type="PANTHER" id="PTHR30069:SF49">
    <property type="entry name" value="OUTER MEMBRANE PROTEIN C"/>
    <property type="match status" value="1"/>
</dbReference>
<name>A0A6N6M729_9FLAO</name>
<dbReference type="SUPFAM" id="SSF56935">
    <property type="entry name" value="Porins"/>
    <property type="match status" value="1"/>
</dbReference>
<comment type="subcellular location">
    <subcellularLocation>
        <location evidence="1">Cell outer membrane</location>
        <topology evidence="1">Multi-pass membrane protein</topology>
    </subcellularLocation>
</comment>
<dbReference type="Gene3D" id="2.40.170.20">
    <property type="entry name" value="TonB-dependent receptor, beta-barrel domain"/>
    <property type="match status" value="1"/>
</dbReference>
<dbReference type="InterPro" id="IPR039426">
    <property type="entry name" value="TonB-dep_rcpt-like"/>
</dbReference>
<dbReference type="GO" id="GO:0009279">
    <property type="term" value="C:cell outer membrane"/>
    <property type="evidence" value="ECO:0007669"/>
    <property type="project" value="UniProtKB-SubCell"/>
</dbReference>
<dbReference type="OrthoDB" id="9759247at2"/>
<evidence type="ECO:0000256" key="3">
    <source>
        <dbReference type="ARBA" id="ARBA00022452"/>
    </source>
</evidence>
<evidence type="ECO:0000313" key="7">
    <source>
        <dbReference type="EMBL" id="KAB1064302.1"/>
    </source>
</evidence>
<dbReference type="RefSeq" id="WP_151167320.1">
    <property type="nucleotide sequence ID" value="NZ_WACR01000005.1"/>
</dbReference>
<keyword evidence="4" id="KW-0812">Transmembrane</keyword>
<reference evidence="7 8" key="1">
    <citation type="submission" date="2019-09" db="EMBL/GenBank/DDBJ databases">
        <title>Genomes of Cryomorphaceae.</title>
        <authorList>
            <person name="Bowman J.P."/>
        </authorList>
    </citation>
    <scope>NUCLEOTIDE SEQUENCE [LARGE SCALE GENOMIC DNA]</scope>
    <source>
        <strain evidence="7 8">KCTC 52047</strain>
    </source>
</reference>
<organism evidence="7 8">
    <name type="scientific">Salibacter halophilus</name>
    <dbReference type="NCBI Taxonomy" id="1803916"/>
    <lineage>
        <taxon>Bacteria</taxon>
        <taxon>Pseudomonadati</taxon>
        <taxon>Bacteroidota</taxon>
        <taxon>Flavobacteriia</taxon>
        <taxon>Flavobacteriales</taxon>
        <taxon>Salibacteraceae</taxon>
        <taxon>Salibacter</taxon>
    </lineage>
</organism>
<dbReference type="InterPro" id="IPR036942">
    <property type="entry name" value="Beta-barrel_TonB_sf"/>
</dbReference>
<dbReference type="AlphaFoldDB" id="A0A6N6M729"/>
<dbReference type="PANTHER" id="PTHR30069">
    <property type="entry name" value="TONB-DEPENDENT OUTER MEMBRANE RECEPTOR"/>
    <property type="match status" value="1"/>
</dbReference>
<dbReference type="GO" id="GO:0044718">
    <property type="term" value="P:siderophore transmembrane transport"/>
    <property type="evidence" value="ECO:0007669"/>
    <property type="project" value="TreeGrafter"/>
</dbReference>
<keyword evidence="3" id="KW-1134">Transmembrane beta strand</keyword>
<proteinExistence type="predicted"/>
<sequence>MLRQFIVLTLLPASVLAQVSEVRNDSLRVKNLNEVEIEEDLSQVNQSYSSINKPGEAIRQISGADFIRRGNYAYEPVFRGLTMERMNITLDGMRIFGACTDKMDPVTSYVSTNNLSGIAAGQSHNSSAFGGTSPVGLNLATKKARFTGEPQFTGTGLYGLSFNGLGNVAQGSVDYSSSKFGLRVSGSYRDADPYNDGNGNEVLFTQFHKLNLAANAKYRLSSNEWIEAQFILDDAWDIGYTALPMDVSSAKGRIYSLSYHRYFLNSAQSHLEVKAYGNDIEHVMDDTKRPNVPMHMDMPGGSTTYGGYAHYGQNLGNRHKVKIKADGFYNERWADMIMYPKNEKEMFMETWPLSTRVGFGGEAELNSKWTDKLNTTVFFRSNYYENSMMSDFGLKQISIFGYENPDREDLTMSGGLVINHNPSIFNHSLSMKVSQRVPTLSELYGFYLFNAQDGFDYMGNPDLEMENSYQLSYEMKKSFDDIQLSLSPFVHYIENYVFGVWDSTLSVMTIGGNGVKFYENLDYAYITGFEQSAFWKITKAVSLKERLKYRYAEDNNGTPLPLIAPLKVDLTAQYKKEKWFFEVNSNIAADQNRVNPIYGEDETSGYVIFNTSAQRVFEVGKNELTVRADLRNLTNKQYWDHLDWGNVPRAGFNGALTVGFKF</sequence>
<evidence type="ECO:0000256" key="5">
    <source>
        <dbReference type="ARBA" id="ARBA00023136"/>
    </source>
</evidence>
<comment type="caution">
    <text evidence="7">The sequence shown here is derived from an EMBL/GenBank/DDBJ whole genome shotgun (WGS) entry which is preliminary data.</text>
</comment>
<dbReference type="EMBL" id="WACR01000005">
    <property type="protein sequence ID" value="KAB1064302.1"/>
    <property type="molecule type" value="Genomic_DNA"/>
</dbReference>
<evidence type="ECO:0000256" key="1">
    <source>
        <dbReference type="ARBA" id="ARBA00004571"/>
    </source>
</evidence>
<dbReference type="GO" id="GO:0015344">
    <property type="term" value="F:siderophore uptake transmembrane transporter activity"/>
    <property type="evidence" value="ECO:0007669"/>
    <property type="project" value="TreeGrafter"/>
</dbReference>
<keyword evidence="8" id="KW-1185">Reference proteome</keyword>
<accession>A0A6N6M729</accession>
<keyword evidence="6" id="KW-0998">Cell outer membrane</keyword>
<evidence type="ECO:0000256" key="2">
    <source>
        <dbReference type="ARBA" id="ARBA00022448"/>
    </source>
</evidence>